<dbReference type="SUPFAM" id="SSF54791">
    <property type="entry name" value="Eukaryotic type KH-domain (KH-domain type I)"/>
    <property type="match status" value="1"/>
</dbReference>
<dbReference type="Proteomes" id="UP000626109">
    <property type="component" value="Unassembled WGS sequence"/>
</dbReference>
<evidence type="ECO:0000256" key="1">
    <source>
        <dbReference type="SAM" id="Coils"/>
    </source>
</evidence>
<dbReference type="AlphaFoldDB" id="A0A813KZ56"/>
<feature type="coiled-coil region" evidence="1">
    <location>
        <begin position="23"/>
        <end position="57"/>
    </location>
</feature>
<sequence length="597" mass="64780">MAAATKSSGKYESMTHITLVKYLKLRDQQVETLKEQLKQAKANEDSLQKQVASLENMIEGEWENEAEDAQLPDTGSSSGRQQKQGTAMLDAVPIAGSQDLEGFSVSEKVRFHNALTPSGPVSTVSRMLTPGDPKAASGCQLKLNGATALALNRVDEGMTVEENLGCSNILADGIVDVPLSLPMPKKAQALATMERMKNEVLTKGDRQLAKKADTSAWTSFAKGVAESAAALGSSDGQKPVAWLLVPEKAKGRKIAPTGIPRGGPHQTVPPGVMQDESMSIRLDPPQAKKLGLGSDDTSGKKAFFENISRCKLDYSSIGHLKITGHPMSCEFFNVLHRVYLSRKMTVEDAAFALSVEVPREAIGAAFGAGAHQLNRWQDEEGVLIVNVEDSKSVGRPTLIILSLEPRARLTVESRIMFSSSGKDESFFISKLSNNISSNSGVARDVYYIHDGDEVVCYVTGQKGLTRKKLEKASGCSIEIVGHFALLVGDLAERERARFFFRLIVEQWESEMHDNSAKRLVKATEQELEARGDVKITELGVDCGPDLDLVEFNAKTFMFFIKVEDSSGGTSYKLAISGASLECINIAERQLMDIMAGS</sequence>
<gene>
    <name evidence="2" type="ORF">PGLA2088_LOCUS39255</name>
</gene>
<dbReference type="GO" id="GO:0003723">
    <property type="term" value="F:RNA binding"/>
    <property type="evidence" value="ECO:0007669"/>
    <property type="project" value="InterPro"/>
</dbReference>
<name>A0A813KZ56_POLGL</name>
<dbReference type="InterPro" id="IPR036612">
    <property type="entry name" value="KH_dom_type_1_sf"/>
</dbReference>
<organism evidence="2 3">
    <name type="scientific">Polarella glacialis</name>
    <name type="common">Dinoflagellate</name>
    <dbReference type="NCBI Taxonomy" id="89957"/>
    <lineage>
        <taxon>Eukaryota</taxon>
        <taxon>Sar</taxon>
        <taxon>Alveolata</taxon>
        <taxon>Dinophyceae</taxon>
        <taxon>Suessiales</taxon>
        <taxon>Suessiaceae</taxon>
        <taxon>Polarella</taxon>
    </lineage>
</organism>
<reference evidence="2" key="1">
    <citation type="submission" date="2021-02" db="EMBL/GenBank/DDBJ databases">
        <authorList>
            <person name="Dougan E. K."/>
            <person name="Rhodes N."/>
            <person name="Thang M."/>
            <person name="Chan C."/>
        </authorList>
    </citation>
    <scope>NUCLEOTIDE SEQUENCE</scope>
</reference>
<evidence type="ECO:0000313" key="2">
    <source>
        <dbReference type="EMBL" id="CAE8716851.1"/>
    </source>
</evidence>
<comment type="caution">
    <text evidence="2">The sequence shown here is derived from an EMBL/GenBank/DDBJ whole genome shotgun (WGS) entry which is preliminary data.</text>
</comment>
<proteinExistence type="predicted"/>
<accession>A0A813KZ56</accession>
<keyword evidence="1" id="KW-0175">Coiled coil</keyword>
<protein>
    <submittedName>
        <fullName evidence="2">Uncharacterized protein</fullName>
    </submittedName>
</protein>
<dbReference type="EMBL" id="CAJNNW010033044">
    <property type="protein sequence ID" value="CAE8716851.1"/>
    <property type="molecule type" value="Genomic_DNA"/>
</dbReference>
<evidence type="ECO:0000313" key="3">
    <source>
        <dbReference type="Proteomes" id="UP000626109"/>
    </source>
</evidence>